<dbReference type="EMBL" id="CAJVAX010000012">
    <property type="protein sequence ID" value="CAG7625656.1"/>
    <property type="molecule type" value="Genomic_DNA"/>
</dbReference>
<accession>A0A9W4E604</accession>
<reference evidence="4" key="1">
    <citation type="submission" date="2021-06" db="EMBL/GenBank/DDBJ databases">
        <authorList>
            <person name="Arsene-Ploetze F."/>
        </authorList>
    </citation>
    <scope>NUCLEOTIDE SEQUENCE</scope>
    <source>
        <strain evidence="4">SBRY1</strain>
    </source>
</reference>
<sequence>MTPPAAPQPGERPDQGGCADCASRRWPLVGRDQEIAAAEQALDDIRTAGVLVHGPAGVGKSRLADAYLARAARKGSAVGRAVATAAAADVPLAAIAHLLPAHVDWSDPEAGLESVLRAGARPGRARRTVLVDDVQWLDPASAVLLRRLMDSGAVRLIATLCSGTPSTRATTTLLGGSGMLHQELAPLAEKDVRVLLGSVLGCHVTLEAVRRLFTLSGGTVLYLRELVLGALRDGHLFLRDGSWVLTTRDLSGTPWLADLVERRLAGVGHEGAGMLQMLALTEPLPASALRQAGTSAALAQLQERGLVTAGREGRRSAIRLAHPLYGAVLRAQTMLLRRRAVLAAEGDRVLALGARRGDDLLRLAAGQVEATGSAEPALLDGAAAVTFRAHDYARTAELLELIPAADWTADSRLRLAQSRFHLGRFRAVEEVLAQQAVADEGQAVAAAHVRVTNLLWQDRADDALRVNKAALDQASDPARRAQLRCNKGVALIAARRPAAGVRALEDLPRGPEGLPSADTWIRAAAVKAVGLSVLGRAGDAVAWARMAADAACPAPDGDTALFSHPGTRHLALVPALTEAGRLAEARAAGLRAHEDLLQAGMTGPRLWAAVHMGRLEWLAGHVADAGGWYSEALALAREADHLGARRLALGGSAACSALTGDLDSARRSLARLQEGATTASGLFSTREERLAEAWLLAVQGHLGAACSVLTQAAAAARCTGHLNAEALLLTDAARLGGAKAVLARAEEVADSCDGALAAGRLRFVRAAADGSPAELLATGHELAGMGAHLLAAEAHALAAAAFARTGDGRQADLASAQADEARALCQGAATPGLRTTKAAHVLTAREREIALIAATGAPSKEIAASLSLSVRTVDNYLQRVYKKLGIAGRRELARLMHDR</sequence>
<comment type="caution">
    <text evidence="4">The sequence shown here is derived from an EMBL/GenBank/DDBJ whole genome shotgun (WGS) entry which is preliminary data.</text>
</comment>
<dbReference type="GO" id="GO:0006355">
    <property type="term" value="P:regulation of DNA-templated transcription"/>
    <property type="evidence" value="ECO:0007669"/>
    <property type="project" value="InterPro"/>
</dbReference>
<dbReference type="GO" id="GO:0005524">
    <property type="term" value="F:ATP binding"/>
    <property type="evidence" value="ECO:0007669"/>
    <property type="project" value="UniProtKB-KW"/>
</dbReference>
<gene>
    <name evidence="4" type="ORF">SBRY_20182</name>
</gene>
<dbReference type="InterPro" id="IPR041664">
    <property type="entry name" value="AAA_16"/>
</dbReference>
<dbReference type="PRINTS" id="PR00038">
    <property type="entry name" value="HTHLUXR"/>
</dbReference>
<dbReference type="SMART" id="SM00421">
    <property type="entry name" value="HTH_LUXR"/>
    <property type="match status" value="1"/>
</dbReference>
<keyword evidence="5" id="KW-1185">Reference proteome</keyword>
<dbReference type="InterPro" id="IPR036388">
    <property type="entry name" value="WH-like_DNA-bd_sf"/>
</dbReference>
<evidence type="ECO:0000313" key="4">
    <source>
        <dbReference type="EMBL" id="CAG7625656.1"/>
    </source>
</evidence>
<dbReference type="GO" id="GO:0005737">
    <property type="term" value="C:cytoplasm"/>
    <property type="evidence" value="ECO:0007669"/>
    <property type="project" value="TreeGrafter"/>
</dbReference>
<dbReference type="Pfam" id="PF13191">
    <property type="entry name" value="AAA_16"/>
    <property type="match status" value="1"/>
</dbReference>
<dbReference type="PROSITE" id="PS00622">
    <property type="entry name" value="HTH_LUXR_1"/>
    <property type="match status" value="1"/>
</dbReference>
<dbReference type="SUPFAM" id="SSF52540">
    <property type="entry name" value="P-loop containing nucleoside triphosphate hydrolases"/>
    <property type="match status" value="1"/>
</dbReference>
<keyword evidence="2" id="KW-0067">ATP-binding</keyword>
<evidence type="ECO:0000313" key="5">
    <source>
        <dbReference type="Proteomes" id="UP001153328"/>
    </source>
</evidence>
<dbReference type="InterPro" id="IPR000792">
    <property type="entry name" value="Tscrpt_reg_LuxR_C"/>
</dbReference>
<dbReference type="CDD" id="cd06170">
    <property type="entry name" value="LuxR_C_like"/>
    <property type="match status" value="1"/>
</dbReference>
<dbReference type="Proteomes" id="UP001153328">
    <property type="component" value="Unassembled WGS sequence"/>
</dbReference>
<keyword evidence="1" id="KW-0547">Nucleotide-binding</keyword>
<name>A0A9W4E604_9ACTN</name>
<dbReference type="SUPFAM" id="SSF46894">
    <property type="entry name" value="C-terminal effector domain of the bipartite response regulators"/>
    <property type="match status" value="1"/>
</dbReference>
<dbReference type="Gene3D" id="3.40.50.300">
    <property type="entry name" value="P-loop containing nucleotide triphosphate hydrolases"/>
    <property type="match status" value="1"/>
</dbReference>
<dbReference type="PANTHER" id="PTHR16305">
    <property type="entry name" value="TESTICULAR SOLUBLE ADENYLYL CYCLASE"/>
    <property type="match status" value="1"/>
</dbReference>
<dbReference type="InterPro" id="IPR016032">
    <property type="entry name" value="Sig_transdc_resp-reg_C-effctor"/>
</dbReference>
<feature type="domain" description="HTH luxR-type" evidence="3">
    <location>
        <begin position="835"/>
        <end position="899"/>
    </location>
</feature>
<dbReference type="InterPro" id="IPR027417">
    <property type="entry name" value="P-loop_NTPase"/>
</dbReference>
<protein>
    <submittedName>
        <fullName evidence="4">LuxR family transcriptional regulator</fullName>
    </submittedName>
</protein>
<proteinExistence type="predicted"/>
<evidence type="ECO:0000256" key="2">
    <source>
        <dbReference type="ARBA" id="ARBA00022840"/>
    </source>
</evidence>
<dbReference type="GO" id="GO:0003677">
    <property type="term" value="F:DNA binding"/>
    <property type="evidence" value="ECO:0007669"/>
    <property type="project" value="InterPro"/>
</dbReference>
<evidence type="ECO:0000259" key="3">
    <source>
        <dbReference type="PROSITE" id="PS50043"/>
    </source>
</evidence>
<dbReference type="Gene3D" id="1.10.10.10">
    <property type="entry name" value="Winged helix-like DNA-binding domain superfamily/Winged helix DNA-binding domain"/>
    <property type="match status" value="1"/>
</dbReference>
<organism evidence="4 5">
    <name type="scientific">Actinacidiphila bryophytorum</name>
    <dbReference type="NCBI Taxonomy" id="1436133"/>
    <lineage>
        <taxon>Bacteria</taxon>
        <taxon>Bacillati</taxon>
        <taxon>Actinomycetota</taxon>
        <taxon>Actinomycetes</taxon>
        <taxon>Kitasatosporales</taxon>
        <taxon>Streptomycetaceae</taxon>
        <taxon>Actinacidiphila</taxon>
    </lineage>
</organism>
<dbReference type="PROSITE" id="PS50043">
    <property type="entry name" value="HTH_LUXR_2"/>
    <property type="match status" value="1"/>
</dbReference>
<dbReference type="PANTHER" id="PTHR16305:SF35">
    <property type="entry name" value="TRANSCRIPTIONAL ACTIVATOR DOMAIN"/>
    <property type="match status" value="1"/>
</dbReference>
<dbReference type="AlphaFoldDB" id="A0A9W4E604"/>
<dbReference type="Pfam" id="PF00196">
    <property type="entry name" value="GerE"/>
    <property type="match status" value="1"/>
</dbReference>
<dbReference type="GO" id="GO:0004016">
    <property type="term" value="F:adenylate cyclase activity"/>
    <property type="evidence" value="ECO:0007669"/>
    <property type="project" value="TreeGrafter"/>
</dbReference>
<evidence type="ECO:0000256" key="1">
    <source>
        <dbReference type="ARBA" id="ARBA00022741"/>
    </source>
</evidence>